<evidence type="ECO:0000313" key="2">
    <source>
        <dbReference type="Proteomes" id="UP000257109"/>
    </source>
</evidence>
<dbReference type="AlphaFoldDB" id="A0A371GGP4"/>
<dbReference type="Proteomes" id="UP000257109">
    <property type="component" value="Unassembled WGS sequence"/>
</dbReference>
<sequence length="123" mass="14377">MTPVNKIRLKAPRLKPWLKWKGLGGPNIHSLKEDLEVINLGSEEEKKEVWVGKHMPPDLKQKLLELLKEYVDVFAWSYQDMPSVDRKIVEHKLPLLPNSVPVLQQLRRMKPKVALKIKEKVEQ</sequence>
<keyword evidence="2" id="KW-1185">Reference proteome</keyword>
<organism evidence="1 2">
    <name type="scientific">Mucuna pruriens</name>
    <name type="common">Velvet bean</name>
    <name type="synonym">Dolichos pruriens</name>
    <dbReference type="NCBI Taxonomy" id="157652"/>
    <lineage>
        <taxon>Eukaryota</taxon>
        <taxon>Viridiplantae</taxon>
        <taxon>Streptophyta</taxon>
        <taxon>Embryophyta</taxon>
        <taxon>Tracheophyta</taxon>
        <taxon>Spermatophyta</taxon>
        <taxon>Magnoliopsida</taxon>
        <taxon>eudicotyledons</taxon>
        <taxon>Gunneridae</taxon>
        <taxon>Pentapetalae</taxon>
        <taxon>rosids</taxon>
        <taxon>fabids</taxon>
        <taxon>Fabales</taxon>
        <taxon>Fabaceae</taxon>
        <taxon>Papilionoideae</taxon>
        <taxon>50 kb inversion clade</taxon>
        <taxon>NPAAA clade</taxon>
        <taxon>indigoferoid/millettioid clade</taxon>
        <taxon>Phaseoleae</taxon>
        <taxon>Mucuna</taxon>
    </lineage>
</organism>
<feature type="non-terminal residue" evidence="1">
    <location>
        <position position="1"/>
    </location>
</feature>
<dbReference type="EMBL" id="QJKJ01005606">
    <property type="protein sequence ID" value="RDX89680.1"/>
    <property type="molecule type" value="Genomic_DNA"/>
</dbReference>
<gene>
    <name evidence="1" type="ORF">CR513_28565</name>
</gene>
<dbReference type="OrthoDB" id="6496131at2759"/>
<proteinExistence type="predicted"/>
<name>A0A371GGP4_MUCPR</name>
<evidence type="ECO:0000313" key="1">
    <source>
        <dbReference type="EMBL" id="RDX89680.1"/>
    </source>
</evidence>
<protein>
    <submittedName>
        <fullName evidence="1">Uncharacterized protein</fullName>
    </submittedName>
</protein>
<comment type="caution">
    <text evidence="1">The sequence shown here is derived from an EMBL/GenBank/DDBJ whole genome shotgun (WGS) entry which is preliminary data.</text>
</comment>
<reference evidence="1" key="1">
    <citation type="submission" date="2018-05" db="EMBL/GenBank/DDBJ databases">
        <title>Draft genome of Mucuna pruriens seed.</title>
        <authorList>
            <person name="Nnadi N.E."/>
            <person name="Vos R."/>
            <person name="Hasami M.H."/>
            <person name="Devisetty U.K."/>
            <person name="Aguiy J.C."/>
        </authorList>
    </citation>
    <scope>NUCLEOTIDE SEQUENCE [LARGE SCALE GENOMIC DNA]</scope>
    <source>
        <strain evidence="1">JCA_2017</strain>
    </source>
</reference>
<accession>A0A371GGP4</accession>